<dbReference type="Pfam" id="PF00512">
    <property type="entry name" value="HisKA"/>
    <property type="match status" value="1"/>
</dbReference>
<dbReference type="SUPFAM" id="SSF55781">
    <property type="entry name" value="GAF domain-like"/>
    <property type="match status" value="1"/>
</dbReference>
<evidence type="ECO:0000256" key="6">
    <source>
        <dbReference type="ARBA" id="ARBA00022777"/>
    </source>
</evidence>
<keyword evidence="3" id="KW-0597">Phosphoprotein</keyword>
<comment type="catalytic activity">
    <reaction evidence="1">
        <text>ATP + protein L-histidine = ADP + protein N-phospho-L-histidine.</text>
        <dbReference type="EC" id="2.7.13.3"/>
    </reaction>
</comment>
<dbReference type="PRINTS" id="PR00344">
    <property type="entry name" value="BCTRLSENSOR"/>
</dbReference>
<dbReference type="InterPro" id="IPR003661">
    <property type="entry name" value="HisK_dim/P_dom"/>
</dbReference>
<evidence type="ECO:0000256" key="3">
    <source>
        <dbReference type="ARBA" id="ARBA00022553"/>
    </source>
</evidence>
<dbReference type="SUPFAM" id="SSF55874">
    <property type="entry name" value="ATPase domain of HSP90 chaperone/DNA topoisomerase II/histidine kinase"/>
    <property type="match status" value="1"/>
</dbReference>
<dbReference type="Gene3D" id="3.30.450.40">
    <property type="match status" value="1"/>
</dbReference>
<dbReference type="SUPFAM" id="SSF47384">
    <property type="entry name" value="Homodimeric domain of signal transducing histidine kinase"/>
    <property type="match status" value="1"/>
</dbReference>
<dbReference type="InterPro" id="IPR003594">
    <property type="entry name" value="HATPase_dom"/>
</dbReference>
<dbReference type="AlphaFoldDB" id="A0A4Q7RAH7"/>
<comment type="caution">
    <text evidence="11">The sequence shown here is derived from an EMBL/GenBank/DDBJ whole genome shotgun (WGS) entry which is preliminary data.</text>
</comment>
<evidence type="ECO:0000256" key="1">
    <source>
        <dbReference type="ARBA" id="ARBA00000085"/>
    </source>
</evidence>
<dbReference type="PANTHER" id="PTHR43065:SF10">
    <property type="entry name" value="PEROXIDE STRESS-ACTIVATED HISTIDINE KINASE MAK3"/>
    <property type="match status" value="1"/>
</dbReference>
<dbReference type="InterPro" id="IPR029016">
    <property type="entry name" value="GAF-like_dom_sf"/>
</dbReference>
<dbReference type="EC" id="2.7.13.3" evidence="2"/>
<gene>
    <name evidence="11" type="ORF">EV147_5163</name>
</gene>
<dbReference type="Gene3D" id="3.30.565.10">
    <property type="entry name" value="Histidine kinase-like ATPase, C-terminal domain"/>
    <property type="match status" value="1"/>
</dbReference>
<feature type="domain" description="PAS" evidence="10">
    <location>
        <begin position="149"/>
        <end position="192"/>
    </location>
</feature>
<evidence type="ECO:0000256" key="4">
    <source>
        <dbReference type="ARBA" id="ARBA00022679"/>
    </source>
</evidence>
<dbReference type="GO" id="GO:0000155">
    <property type="term" value="F:phosphorelay sensor kinase activity"/>
    <property type="evidence" value="ECO:0007669"/>
    <property type="project" value="InterPro"/>
</dbReference>
<reference evidence="11 12" key="1">
    <citation type="journal article" date="2015" name="Stand. Genomic Sci.">
        <title>Genomic Encyclopedia of Bacterial and Archaeal Type Strains, Phase III: the genomes of soil and plant-associated and newly described type strains.</title>
        <authorList>
            <person name="Whitman W.B."/>
            <person name="Woyke T."/>
            <person name="Klenk H.P."/>
            <person name="Zhou Y."/>
            <person name="Lilburn T.G."/>
            <person name="Beck B.J."/>
            <person name="De Vos P."/>
            <person name="Vandamme P."/>
            <person name="Eisen J.A."/>
            <person name="Garrity G."/>
            <person name="Hugenholtz P."/>
            <person name="Kyrpides N.C."/>
        </authorList>
    </citation>
    <scope>NUCLEOTIDE SEQUENCE [LARGE SCALE GENOMIC DNA]</scope>
    <source>
        <strain evidence="11 12">ASC-9842</strain>
    </source>
</reference>
<dbReference type="InterPro" id="IPR000014">
    <property type="entry name" value="PAS"/>
</dbReference>
<proteinExistence type="predicted"/>
<dbReference type="SMART" id="SM00091">
    <property type="entry name" value="PAS"/>
    <property type="match status" value="1"/>
</dbReference>
<keyword evidence="5" id="KW-0547">Nucleotide-binding</keyword>
<dbReference type="InterPro" id="IPR036890">
    <property type="entry name" value="HATPase_C_sf"/>
</dbReference>
<feature type="domain" description="Histidine kinase" evidence="9">
    <location>
        <begin position="300"/>
        <end position="516"/>
    </location>
</feature>
<evidence type="ECO:0000259" key="9">
    <source>
        <dbReference type="PROSITE" id="PS50109"/>
    </source>
</evidence>
<dbReference type="Proteomes" id="UP000291078">
    <property type="component" value="Unassembled WGS sequence"/>
</dbReference>
<dbReference type="Gene3D" id="1.10.287.130">
    <property type="match status" value="1"/>
</dbReference>
<evidence type="ECO:0000256" key="2">
    <source>
        <dbReference type="ARBA" id="ARBA00012438"/>
    </source>
</evidence>
<organism evidence="11 12">
    <name type="scientific">Cupriavidus agavae</name>
    <dbReference type="NCBI Taxonomy" id="1001822"/>
    <lineage>
        <taxon>Bacteria</taxon>
        <taxon>Pseudomonadati</taxon>
        <taxon>Pseudomonadota</taxon>
        <taxon>Betaproteobacteria</taxon>
        <taxon>Burkholderiales</taxon>
        <taxon>Burkholderiaceae</taxon>
        <taxon>Cupriavidus</taxon>
    </lineage>
</organism>
<sequence length="527" mass="58155">MVMRTAIEQAGAERGLLIHVSGDVARVEAEARTGPRGIQVELRDAIPNEQDLPVSLFHRTLQTGDHVITDDALADSRSSLDPYVVRHGCRSIMFLALHRQSRRTGVLYLENNLVPAAFHPRRITILKLLASQAAISIENARLYRDLANREAKINSLVNANIIGIIVWNSTGAILEANDAFLRMVGYERCDLVTGLVRWTDLTPDNFHARSMEALDEARRCGRAEPYEKEYFRKDGSRVPVIVGLATFPADVERGVAFVLDISERKRSEQKILMSEDRLREFELELERASRIATMGHLTASIAHEIKQPIAATITNAQAALRWLKADPPEPTEVSDAIARIVKDAMRASDVLARIRAMIKNAPPKLERVDLNEAVNDVIDLTRAEAARCETKVDVVQCAALPLIRGDRVGLQQVLLNLMLNALEALKEAKGGARILRIETSRQGTDEILVVVADTGPGFSTELKKRLFTPFLTTKLSGMGMGLSICRSIIESHGGRLWASDNAPQGARLQFTIPVDPTSPRANDSPGT</sequence>
<evidence type="ECO:0000259" key="10">
    <source>
        <dbReference type="PROSITE" id="PS50112"/>
    </source>
</evidence>
<dbReference type="CDD" id="cd00082">
    <property type="entry name" value="HisKA"/>
    <property type="match status" value="1"/>
</dbReference>
<dbReference type="GO" id="GO:0005524">
    <property type="term" value="F:ATP binding"/>
    <property type="evidence" value="ECO:0007669"/>
    <property type="project" value="UniProtKB-KW"/>
</dbReference>
<evidence type="ECO:0000256" key="8">
    <source>
        <dbReference type="ARBA" id="ARBA00023012"/>
    </source>
</evidence>
<dbReference type="Pfam" id="PF02518">
    <property type="entry name" value="HATPase_c"/>
    <property type="match status" value="1"/>
</dbReference>
<accession>A0A4Q7RAH7</accession>
<evidence type="ECO:0000313" key="11">
    <source>
        <dbReference type="EMBL" id="RZT28850.1"/>
    </source>
</evidence>
<evidence type="ECO:0000256" key="5">
    <source>
        <dbReference type="ARBA" id="ARBA00022741"/>
    </source>
</evidence>
<dbReference type="PROSITE" id="PS50109">
    <property type="entry name" value="HIS_KIN"/>
    <property type="match status" value="1"/>
</dbReference>
<dbReference type="InterPro" id="IPR004358">
    <property type="entry name" value="Sig_transdc_His_kin-like_C"/>
</dbReference>
<name>A0A4Q7RAH7_9BURK</name>
<protein>
    <recommendedName>
        <fullName evidence="2">histidine kinase</fullName>
        <ecNumber evidence="2">2.7.13.3</ecNumber>
    </recommendedName>
</protein>
<keyword evidence="8" id="KW-0902">Two-component regulatory system</keyword>
<dbReference type="PROSITE" id="PS50112">
    <property type="entry name" value="PAS"/>
    <property type="match status" value="1"/>
</dbReference>
<dbReference type="InterPro" id="IPR035965">
    <property type="entry name" value="PAS-like_dom_sf"/>
</dbReference>
<dbReference type="SMART" id="SM00388">
    <property type="entry name" value="HisKA"/>
    <property type="match status" value="1"/>
</dbReference>
<dbReference type="SMART" id="SM00387">
    <property type="entry name" value="HATPase_c"/>
    <property type="match status" value="1"/>
</dbReference>
<evidence type="ECO:0000256" key="7">
    <source>
        <dbReference type="ARBA" id="ARBA00022840"/>
    </source>
</evidence>
<dbReference type="InterPro" id="IPR036097">
    <property type="entry name" value="HisK_dim/P_sf"/>
</dbReference>
<keyword evidence="6" id="KW-0418">Kinase</keyword>
<dbReference type="InterPro" id="IPR005467">
    <property type="entry name" value="His_kinase_dom"/>
</dbReference>
<evidence type="ECO:0000313" key="12">
    <source>
        <dbReference type="Proteomes" id="UP000291078"/>
    </source>
</evidence>
<dbReference type="InterPro" id="IPR003018">
    <property type="entry name" value="GAF"/>
</dbReference>
<dbReference type="Pfam" id="PF01590">
    <property type="entry name" value="GAF"/>
    <property type="match status" value="1"/>
</dbReference>
<dbReference type="SUPFAM" id="SSF55785">
    <property type="entry name" value="PYP-like sensor domain (PAS domain)"/>
    <property type="match status" value="1"/>
</dbReference>
<dbReference type="CDD" id="cd00130">
    <property type="entry name" value="PAS"/>
    <property type="match status" value="1"/>
</dbReference>
<dbReference type="Pfam" id="PF13426">
    <property type="entry name" value="PAS_9"/>
    <property type="match status" value="1"/>
</dbReference>
<dbReference type="SMART" id="SM00065">
    <property type="entry name" value="GAF"/>
    <property type="match status" value="1"/>
</dbReference>
<keyword evidence="12" id="KW-1185">Reference proteome</keyword>
<keyword evidence="4" id="KW-0808">Transferase</keyword>
<keyword evidence="7" id="KW-0067">ATP-binding</keyword>
<dbReference type="EMBL" id="SGXM01000015">
    <property type="protein sequence ID" value="RZT28850.1"/>
    <property type="molecule type" value="Genomic_DNA"/>
</dbReference>
<dbReference type="PANTHER" id="PTHR43065">
    <property type="entry name" value="SENSOR HISTIDINE KINASE"/>
    <property type="match status" value="1"/>
</dbReference>
<dbReference type="NCBIfam" id="TIGR00229">
    <property type="entry name" value="sensory_box"/>
    <property type="match status" value="1"/>
</dbReference>
<dbReference type="Gene3D" id="3.30.450.20">
    <property type="entry name" value="PAS domain"/>
    <property type="match status" value="1"/>
</dbReference>